<dbReference type="GO" id="GO:0003677">
    <property type="term" value="F:DNA binding"/>
    <property type="evidence" value="ECO:0007669"/>
    <property type="project" value="UniProtKB-KW"/>
</dbReference>
<dbReference type="InterPro" id="IPR036093">
    <property type="entry name" value="NAC_dom_sf"/>
</dbReference>
<evidence type="ECO:0000256" key="4">
    <source>
        <dbReference type="ARBA" id="ARBA00023242"/>
    </source>
</evidence>
<name>A0A3Q7XUD2_CICAR</name>
<feature type="domain" description="NAC" evidence="5">
    <location>
        <begin position="17"/>
        <end position="182"/>
    </location>
</feature>
<keyword evidence="6" id="KW-1185">Reference proteome</keyword>
<dbReference type="PANTHER" id="PTHR31744:SF77">
    <property type="entry name" value="PROTEIN FEZ"/>
    <property type="match status" value="1"/>
</dbReference>
<protein>
    <submittedName>
        <fullName evidence="7">NAC domain-containing protein 94 isoform X1</fullName>
    </submittedName>
</protein>
<dbReference type="Gene3D" id="2.170.150.80">
    <property type="entry name" value="NAC domain"/>
    <property type="match status" value="1"/>
</dbReference>
<evidence type="ECO:0000256" key="1">
    <source>
        <dbReference type="ARBA" id="ARBA00023015"/>
    </source>
</evidence>
<evidence type="ECO:0000256" key="3">
    <source>
        <dbReference type="ARBA" id="ARBA00023163"/>
    </source>
</evidence>
<sequence length="391" mass="44878">MEERSKMDNYDEVDDVILPGFRFRPTDQELIGFYLKKKIQQKSLPIELIKQVDIYNYEPWDLPKELASTSSEKEWYFYCPRERKYKNSSRPNRVITRNNGKSIGYWKATGTDKAIYSSDGKCIGLKKSLVFYKGRASNGNKTDWMMHEFRLPCISNSTSPKKLFDKSFSPNDSWAICKIFEKPTSSSMVQKALSHPWISQLPGGRVSELLTQTSNTNQLCSQSNISLSTKTEQESSTIKFCSNNTNNFSPSYFPNYTISKSSQIPNGDNVVHNNIMLYNTTEATDSTKCPIDTSSIISNTNYIGLEDANNQYSNFSINLPKDIQPNIGTELEEQDWKKNPYYWETIGRTIEFPFNLSPNYDALRENFTWDSLPCTSEMSTNYVTSVAKCYT</sequence>
<reference evidence="6" key="1">
    <citation type="journal article" date="2013" name="Nat. Biotechnol.">
        <title>Draft genome sequence of chickpea (Cicer arietinum) provides a resource for trait improvement.</title>
        <authorList>
            <person name="Varshney R.K."/>
            <person name="Song C."/>
            <person name="Saxena R.K."/>
            <person name="Azam S."/>
            <person name="Yu S."/>
            <person name="Sharpe A.G."/>
            <person name="Cannon S."/>
            <person name="Baek J."/>
            <person name="Rosen B.D."/>
            <person name="Tar'an B."/>
            <person name="Millan T."/>
            <person name="Zhang X."/>
            <person name="Ramsay L.D."/>
            <person name="Iwata A."/>
            <person name="Wang Y."/>
            <person name="Nelson W."/>
            <person name="Farmer A.D."/>
            <person name="Gaur P.M."/>
            <person name="Soderlund C."/>
            <person name="Penmetsa R.V."/>
            <person name="Xu C."/>
            <person name="Bharti A.K."/>
            <person name="He W."/>
            <person name="Winter P."/>
            <person name="Zhao S."/>
            <person name="Hane J.K."/>
            <person name="Carrasquilla-Garcia N."/>
            <person name="Condie J.A."/>
            <person name="Upadhyaya H.D."/>
            <person name="Luo M.C."/>
            <person name="Thudi M."/>
            <person name="Gowda C.L."/>
            <person name="Singh N.P."/>
            <person name="Lichtenzveig J."/>
            <person name="Gali K.K."/>
            <person name="Rubio J."/>
            <person name="Nadarajan N."/>
            <person name="Dolezel J."/>
            <person name="Bansal K.C."/>
            <person name="Xu X."/>
            <person name="Edwards D."/>
            <person name="Zhang G."/>
            <person name="Kahl G."/>
            <person name="Gil J."/>
            <person name="Singh K.B."/>
            <person name="Datta S.K."/>
            <person name="Jackson S.A."/>
            <person name="Wang J."/>
            <person name="Cook D.R."/>
        </authorList>
    </citation>
    <scope>NUCLEOTIDE SEQUENCE [LARGE SCALE GENOMIC DNA]</scope>
    <source>
        <strain evidence="6">cv. CDC Frontier</strain>
    </source>
</reference>
<keyword evidence="1" id="KW-0805">Transcription regulation</keyword>
<keyword evidence="4" id="KW-0539">Nucleus</keyword>
<dbReference type="STRING" id="3827.A0A3Q7XUD2"/>
<accession>A0A3Q7XUD2</accession>
<dbReference type="Proteomes" id="UP000087171">
    <property type="component" value="Chromosome Ca2"/>
</dbReference>
<keyword evidence="3" id="KW-0804">Transcription</keyword>
<dbReference type="GeneID" id="101491928"/>
<evidence type="ECO:0000313" key="6">
    <source>
        <dbReference type="Proteomes" id="UP000087171"/>
    </source>
</evidence>
<dbReference type="InterPro" id="IPR003441">
    <property type="entry name" value="NAC-dom"/>
</dbReference>
<dbReference type="PANTHER" id="PTHR31744">
    <property type="entry name" value="PROTEIN CUP-SHAPED COTYLEDON 2-RELATED"/>
    <property type="match status" value="1"/>
</dbReference>
<evidence type="ECO:0000313" key="7">
    <source>
        <dbReference type="RefSeq" id="XP_027187541.1"/>
    </source>
</evidence>
<organism evidence="6 7">
    <name type="scientific">Cicer arietinum</name>
    <name type="common">Chickpea</name>
    <name type="synonym">Garbanzo</name>
    <dbReference type="NCBI Taxonomy" id="3827"/>
    <lineage>
        <taxon>Eukaryota</taxon>
        <taxon>Viridiplantae</taxon>
        <taxon>Streptophyta</taxon>
        <taxon>Embryophyta</taxon>
        <taxon>Tracheophyta</taxon>
        <taxon>Spermatophyta</taxon>
        <taxon>Magnoliopsida</taxon>
        <taxon>eudicotyledons</taxon>
        <taxon>Gunneridae</taxon>
        <taxon>Pentapetalae</taxon>
        <taxon>rosids</taxon>
        <taxon>fabids</taxon>
        <taxon>Fabales</taxon>
        <taxon>Fabaceae</taxon>
        <taxon>Papilionoideae</taxon>
        <taxon>50 kb inversion clade</taxon>
        <taxon>NPAAA clade</taxon>
        <taxon>Hologalegina</taxon>
        <taxon>IRL clade</taxon>
        <taxon>Cicereae</taxon>
        <taxon>Cicer</taxon>
    </lineage>
</organism>
<gene>
    <name evidence="7" type="primary">NAC12</name>
</gene>
<dbReference type="PROSITE" id="PS51005">
    <property type="entry name" value="NAC"/>
    <property type="match status" value="1"/>
</dbReference>
<dbReference type="Pfam" id="PF02365">
    <property type="entry name" value="NAM"/>
    <property type="match status" value="1"/>
</dbReference>
<dbReference type="GO" id="GO:0006355">
    <property type="term" value="P:regulation of DNA-templated transcription"/>
    <property type="evidence" value="ECO:0007669"/>
    <property type="project" value="InterPro"/>
</dbReference>
<evidence type="ECO:0000259" key="5">
    <source>
        <dbReference type="PROSITE" id="PS51005"/>
    </source>
</evidence>
<evidence type="ECO:0000256" key="2">
    <source>
        <dbReference type="ARBA" id="ARBA00023125"/>
    </source>
</evidence>
<proteinExistence type="predicted"/>
<keyword evidence="2" id="KW-0238">DNA-binding</keyword>
<dbReference type="OrthoDB" id="1841925at2759"/>
<dbReference type="AlphaFoldDB" id="A0A3Q7XUD2"/>
<dbReference type="SUPFAM" id="SSF101941">
    <property type="entry name" value="NAC domain"/>
    <property type="match status" value="1"/>
</dbReference>
<dbReference type="RefSeq" id="XP_027187541.1">
    <property type="nucleotide sequence ID" value="XM_027331740.1"/>
</dbReference>
<reference evidence="7" key="2">
    <citation type="submission" date="2025-08" db="UniProtKB">
        <authorList>
            <consortium name="RefSeq"/>
        </authorList>
    </citation>
    <scope>IDENTIFICATION</scope>
    <source>
        <tissue evidence="7">Etiolated seedlings</tissue>
    </source>
</reference>